<reference evidence="1 2" key="1">
    <citation type="submission" date="2019-11" db="EMBL/GenBank/DDBJ databases">
        <title>Epiphytic Pseudomonas syringae from cherry orchards.</title>
        <authorList>
            <person name="Hulin M.T."/>
        </authorList>
    </citation>
    <scope>NUCLEOTIDE SEQUENCE [LARGE SCALE GENOMIC DNA]</scope>
    <source>
        <strain evidence="1 2">PA-5-11C</strain>
    </source>
</reference>
<keyword evidence="2" id="KW-1185">Reference proteome</keyword>
<accession>A0ABS9G1U5</accession>
<name>A0ABS9G1U5_9PSED</name>
<protein>
    <submittedName>
        <fullName evidence="1">Uncharacterized protein</fullName>
    </submittedName>
</protein>
<sequence length="239" mass="26419">MTSSLTGCLWLASKLGWRLARGNAMVEGTSDVEYFKIAAGLYNVKTGLNLIGEDFSVFAAGEKDDGGAPGIMERFPSLFTTAMHDVDAASKIKYRVIAMADDDYYGKIAVNAVPKGHRSIFEYEHIFRLRRVMPLRAGSRDALKNQTRRSNEEFGTLDCVIEDLLSLALAEEYQKLNPNHISGSILTFGKGHHASWTPQGKSGLLKFARNRAKFDDVEMLVNVLKSLRSYVGLVPEGIP</sequence>
<dbReference type="Proteomes" id="UP000814078">
    <property type="component" value="Unassembled WGS sequence"/>
</dbReference>
<evidence type="ECO:0000313" key="1">
    <source>
        <dbReference type="EMBL" id="MCF5317487.1"/>
    </source>
</evidence>
<comment type="caution">
    <text evidence="1">The sequence shown here is derived from an EMBL/GenBank/DDBJ whole genome shotgun (WGS) entry which is preliminary data.</text>
</comment>
<organism evidence="1 2">
    <name type="scientific">Pseudomonas simiae</name>
    <dbReference type="NCBI Taxonomy" id="321846"/>
    <lineage>
        <taxon>Bacteria</taxon>
        <taxon>Pseudomonadati</taxon>
        <taxon>Pseudomonadota</taxon>
        <taxon>Gammaproteobacteria</taxon>
        <taxon>Pseudomonadales</taxon>
        <taxon>Pseudomonadaceae</taxon>
        <taxon>Pseudomonas</taxon>
    </lineage>
</organism>
<gene>
    <name evidence="1" type="ORF">GIW13_04225</name>
</gene>
<dbReference type="RefSeq" id="WP_153050253.1">
    <property type="nucleotide sequence ID" value="NZ_WKCH01000005.1"/>
</dbReference>
<dbReference type="EMBL" id="WKCM01000004">
    <property type="protein sequence ID" value="MCF5317487.1"/>
    <property type="molecule type" value="Genomic_DNA"/>
</dbReference>
<evidence type="ECO:0000313" key="2">
    <source>
        <dbReference type="Proteomes" id="UP000814078"/>
    </source>
</evidence>
<proteinExistence type="predicted"/>